<dbReference type="Proteomes" id="UP000516764">
    <property type="component" value="Chromosome"/>
</dbReference>
<dbReference type="RefSeq" id="WP_088353116.1">
    <property type="nucleotide sequence ID" value="NZ_CP061813.1"/>
</dbReference>
<name>A0A7L8AIV5_9FLAO</name>
<protein>
    <submittedName>
        <fullName evidence="1">Class I SAM-dependent methyltransferase</fullName>
    </submittedName>
</protein>
<gene>
    <name evidence="1" type="ORF">H9I45_05695</name>
</gene>
<dbReference type="AlphaFoldDB" id="A0A7L8AIV5"/>
<organism evidence="1 2">
    <name type="scientific">Polaribacter haliotis</name>
    <dbReference type="NCBI Taxonomy" id="1888915"/>
    <lineage>
        <taxon>Bacteria</taxon>
        <taxon>Pseudomonadati</taxon>
        <taxon>Bacteroidota</taxon>
        <taxon>Flavobacteriia</taxon>
        <taxon>Flavobacteriales</taxon>
        <taxon>Flavobacteriaceae</taxon>
    </lineage>
</organism>
<dbReference type="PANTHER" id="PTHR43861:SF6">
    <property type="entry name" value="METHYLTRANSFERASE TYPE 11"/>
    <property type="match status" value="1"/>
</dbReference>
<keyword evidence="1" id="KW-0489">Methyltransferase</keyword>
<reference evidence="1 2" key="1">
    <citation type="journal article" date="2016" name="Int. J. Syst. Evol. Microbiol.">
        <title>Polaribacter haliotis sp. nov., isolated from the gut of abalone Haliotis discus hannai.</title>
        <authorList>
            <person name="Kim Y.O."/>
            <person name="Park I.S."/>
            <person name="Park S."/>
            <person name="Nam B.H."/>
            <person name="Park J.M."/>
            <person name="Kim D.G."/>
            <person name="Yoon J.H."/>
        </authorList>
    </citation>
    <scope>NUCLEOTIDE SEQUENCE [LARGE SCALE GENOMIC DNA]</scope>
    <source>
        <strain evidence="1 2">KCTC 52418</strain>
    </source>
</reference>
<proteinExistence type="predicted"/>
<accession>A0A7L8AIV5</accession>
<dbReference type="KEGG" id="phal:H9I45_05695"/>
<dbReference type="GO" id="GO:0008168">
    <property type="term" value="F:methyltransferase activity"/>
    <property type="evidence" value="ECO:0007669"/>
    <property type="project" value="UniProtKB-KW"/>
</dbReference>
<dbReference type="GO" id="GO:0032259">
    <property type="term" value="P:methylation"/>
    <property type="evidence" value="ECO:0007669"/>
    <property type="project" value="UniProtKB-KW"/>
</dbReference>
<dbReference type="InterPro" id="IPR029063">
    <property type="entry name" value="SAM-dependent_MTases_sf"/>
</dbReference>
<dbReference type="OrthoDB" id="9816564at2"/>
<evidence type="ECO:0000313" key="1">
    <source>
        <dbReference type="EMBL" id="QOD61935.1"/>
    </source>
</evidence>
<dbReference type="Gene3D" id="3.40.50.150">
    <property type="entry name" value="Vaccinia Virus protein VP39"/>
    <property type="match status" value="1"/>
</dbReference>
<sequence length="175" mass="20434">MTKKYIYSNLTIKNRSFFKRLSHNKRFKKALNLIELSDNFSLLDFGTGDGYFLKLLKEKVNAKITGYEPVTDMFDQLETNISNEDFLLINNLNQTKENFDVIYCLEVLEHFSKENQSKLLKQIKEKLKEKGQIVVSVPIEVGVASFVKNLIRLSIKQTEKDTNRKNIFKALFLNQ</sequence>
<dbReference type="PANTHER" id="PTHR43861">
    <property type="entry name" value="TRANS-ACONITATE 2-METHYLTRANSFERASE-RELATED"/>
    <property type="match status" value="1"/>
</dbReference>
<dbReference type="Pfam" id="PF13489">
    <property type="entry name" value="Methyltransf_23"/>
    <property type="match status" value="1"/>
</dbReference>
<keyword evidence="2" id="KW-1185">Reference proteome</keyword>
<dbReference type="SUPFAM" id="SSF53335">
    <property type="entry name" value="S-adenosyl-L-methionine-dependent methyltransferases"/>
    <property type="match status" value="1"/>
</dbReference>
<dbReference type="CDD" id="cd02440">
    <property type="entry name" value="AdoMet_MTases"/>
    <property type="match status" value="1"/>
</dbReference>
<evidence type="ECO:0000313" key="2">
    <source>
        <dbReference type="Proteomes" id="UP000516764"/>
    </source>
</evidence>
<dbReference type="EMBL" id="CP061813">
    <property type="protein sequence ID" value="QOD61935.1"/>
    <property type="molecule type" value="Genomic_DNA"/>
</dbReference>
<keyword evidence="1" id="KW-0808">Transferase</keyword>